<dbReference type="EC" id="1.18.1.2" evidence="5"/>
<reference evidence="8" key="1">
    <citation type="submission" date="2016-10" db="EMBL/GenBank/DDBJ databases">
        <authorList>
            <person name="Varghese N."/>
            <person name="Submissions S."/>
        </authorList>
    </citation>
    <scope>NUCLEOTIDE SEQUENCE [LARGE SCALE GENOMIC DNA]</scope>
    <source>
        <strain evidence="8">CGMCC 1.12402</strain>
    </source>
</reference>
<dbReference type="PRINTS" id="PR00469">
    <property type="entry name" value="PNDRDTASEII"/>
</dbReference>
<evidence type="ECO:0000313" key="7">
    <source>
        <dbReference type="EMBL" id="SEV83349.1"/>
    </source>
</evidence>
<evidence type="ECO:0000256" key="1">
    <source>
        <dbReference type="ARBA" id="ARBA00022630"/>
    </source>
</evidence>
<feature type="binding site" evidence="5">
    <location>
        <position position="41"/>
    </location>
    <ligand>
        <name>FAD</name>
        <dbReference type="ChEBI" id="CHEBI:57692"/>
    </ligand>
</feature>
<keyword evidence="3 5" id="KW-0521">NADP</keyword>
<feature type="domain" description="FAD/NAD(P)-binding" evidence="6">
    <location>
        <begin position="5"/>
        <end position="292"/>
    </location>
</feature>
<feature type="binding site" evidence="5">
    <location>
        <position position="287"/>
    </location>
    <ligand>
        <name>FAD</name>
        <dbReference type="ChEBI" id="CHEBI:57692"/>
    </ligand>
</feature>
<evidence type="ECO:0000256" key="2">
    <source>
        <dbReference type="ARBA" id="ARBA00022827"/>
    </source>
</evidence>
<dbReference type="RefSeq" id="WP_090256377.1">
    <property type="nucleotide sequence ID" value="NZ_FOIR01000001.1"/>
</dbReference>
<dbReference type="HAMAP" id="MF_01685">
    <property type="entry name" value="FENR2"/>
    <property type="match status" value="1"/>
</dbReference>
<feature type="binding site" evidence="5">
    <location>
        <position position="328"/>
    </location>
    <ligand>
        <name>FAD</name>
        <dbReference type="ChEBI" id="CHEBI:57692"/>
    </ligand>
</feature>
<dbReference type="InterPro" id="IPR022890">
    <property type="entry name" value="Fd--NADP_Rdtase_type_2"/>
</dbReference>
<dbReference type="InterPro" id="IPR036188">
    <property type="entry name" value="FAD/NAD-bd_sf"/>
</dbReference>
<dbReference type="GO" id="GO:0004324">
    <property type="term" value="F:ferredoxin-NADP+ reductase activity"/>
    <property type="evidence" value="ECO:0007669"/>
    <property type="project" value="UniProtKB-UniRule"/>
</dbReference>
<evidence type="ECO:0000259" key="6">
    <source>
        <dbReference type="Pfam" id="PF07992"/>
    </source>
</evidence>
<feature type="binding site" evidence="5">
    <location>
        <position position="86"/>
    </location>
    <ligand>
        <name>FAD</name>
        <dbReference type="ChEBI" id="CHEBI:57692"/>
    </ligand>
</feature>
<evidence type="ECO:0000256" key="4">
    <source>
        <dbReference type="ARBA" id="ARBA00023002"/>
    </source>
</evidence>
<accession>A0A1I0M4Z4</accession>
<sequence>MKETDICIIGAGPVGLFAVFEAGLLKMRCHLIDALPQVGGQLSEIYPQKPIYDIPGSPGVLAQDHVNNLLTQIEPFSPTYSLGERVEAVEKLEDGSFITTTNEGTKVASKVVVIAGGLGSFEPRKPAIQNLEDFENGKGVTYMVKDPEMFRDKDIILAGGGDSALDWTIHLAEIAKSLTLVHRNETFRGAPDSAEQVFNMANEGKINLVLKSNIVKIGGNATLEEVNIADHNKEETVHKADYLIPLFGLSPKLGPIANWGLNVDKNAIQVDTFDYSTNVPGIFAIGDINTYPGKLKLILCGFHEAALMAQSAFKYVYPEQKLSFKYTTVNGVQAF</sequence>
<feature type="binding site" evidence="5">
    <location>
        <position position="33"/>
    </location>
    <ligand>
        <name>FAD</name>
        <dbReference type="ChEBI" id="CHEBI:57692"/>
    </ligand>
</feature>
<comment type="caution">
    <text evidence="5">Lacks conserved residue(s) required for the propagation of feature annotation.</text>
</comment>
<dbReference type="PANTHER" id="PTHR48105">
    <property type="entry name" value="THIOREDOXIN REDUCTASE 1-RELATED-RELATED"/>
    <property type="match status" value="1"/>
</dbReference>
<comment type="subunit">
    <text evidence="5">Homodimer.</text>
</comment>
<organism evidence="7 8">
    <name type="scientific">Roseivirga pacifica</name>
    <dbReference type="NCBI Taxonomy" id="1267423"/>
    <lineage>
        <taxon>Bacteria</taxon>
        <taxon>Pseudomonadati</taxon>
        <taxon>Bacteroidota</taxon>
        <taxon>Cytophagia</taxon>
        <taxon>Cytophagales</taxon>
        <taxon>Roseivirgaceae</taxon>
        <taxon>Roseivirga</taxon>
    </lineage>
</organism>
<dbReference type="Gene3D" id="3.50.50.60">
    <property type="entry name" value="FAD/NAD(P)-binding domain"/>
    <property type="match status" value="2"/>
</dbReference>
<keyword evidence="2 5" id="KW-0274">FAD</keyword>
<dbReference type="SUPFAM" id="SSF51905">
    <property type="entry name" value="FAD/NAD(P)-binding domain"/>
    <property type="match status" value="1"/>
</dbReference>
<comment type="catalytic activity">
    <reaction evidence="5">
        <text>2 reduced [2Fe-2S]-[ferredoxin] + NADP(+) + H(+) = 2 oxidized [2Fe-2S]-[ferredoxin] + NADPH</text>
        <dbReference type="Rhea" id="RHEA:20125"/>
        <dbReference type="Rhea" id="RHEA-COMP:10000"/>
        <dbReference type="Rhea" id="RHEA-COMP:10001"/>
        <dbReference type="ChEBI" id="CHEBI:15378"/>
        <dbReference type="ChEBI" id="CHEBI:33737"/>
        <dbReference type="ChEBI" id="CHEBI:33738"/>
        <dbReference type="ChEBI" id="CHEBI:57783"/>
        <dbReference type="ChEBI" id="CHEBI:58349"/>
        <dbReference type="EC" id="1.18.1.2"/>
    </reaction>
</comment>
<name>A0A1I0M4Z4_9BACT</name>
<dbReference type="OrthoDB" id="9806179at2"/>
<proteinExistence type="inferred from homology"/>
<evidence type="ECO:0000313" key="8">
    <source>
        <dbReference type="Proteomes" id="UP000199437"/>
    </source>
</evidence>
<feature type="binding site" evidence="5">
    <location>
        <position position="46"/>
    </location>
    <ligand>
        <name>FAD</name>
        <dbReference type="ChEBI" id="CHEBI:57692"/>
    </ligand>
</feature>
<dbReference type="EMBL" id="FOIR01000001">
    <property type="protein sequence ID" value="SEV83349.1"/>
    <property type="molecule type" value="Genomic_DNA"/>
</dbReference>
<keyword evidence="1 5" id="KW-0285">Flavoprotein</keyword>
<gene>
    <name evidence="7" type="ORF">SAMN05216290_0065</name>
</gene>
<keyword evidence="8" id="KW-1185">Reference proteome</keyword>
<dbReference type="AlphaFoldDB" id="A0A1I0M4Z4"/>
<feature type="binding site" evidence="5">
    <location>
        <position position="121"/>
    </location>
    <ligand>
        <name>FAD</name>
        <dbReference type="ChEBI" id="CHEBI:57692"/>
    </ligand>
</feature>
<comment type="cofactor">
    <cofactor evidence="5">
        <name>FAD</name>
        <dbReference type="ChEBI" id="CHEBI:57692"/>
    </cofactor>
    <text evidence="5">Binds 1 FAD per subunit.</text>
</comment>
<dbReference type="STRING" id="1267423.SAMN05216290_0065"/>
<comment type="similarity">
    <text evidence="5">Belongs to the ferredoxin--NADP reductase type 2 family.</text>
</comment>
<keyword evidence="4 5" id="KW-0560">Oxidoreductase</keyword>
<dbReference type="Proteomes" id="UP000199437">
    <property type="component" value="Unassembled WGS sequence"/>
</dbReference>
<dbReference type="GO" id="GO:0050660">
    <property type="term" value="F:flavin adenine dinucleotide binding"/>
    <property type="evidence" value="ECO:0007669"/>
    <property type="project" value="UniProtKB-UniRule"/>
</dbReference>
<dbReference type="PRINTS" id="PR00368">
    <property type="entry name" value="FADPNR"/>
</dbReference>
<dbReference type="InterPro" id="IPR050097">
    <property type="entry name" value="Ferredoxin-NADP_redctase_2"/>
</dbReference>
<protein>
    <recommendedName>
        <fullName evidence="5">Ferredoxin--NADP reductase</fullName>
        <shortName evidence="5">FNR</shortName>
        <shortName evidence="5">Fd-NADP(+) reductase</shortName>
        <ecNumber evidence="5">1.18.1.2</ecNumber>
    </recommendedName>
</protein>
<dbReference type="GeneID" id="99984830"/>
<evidence type="ECO:0000256" key="3">
    <source>
        <dbReference type="ARBA" id="ARBA00022857"/>
    </source>
</evidence>
<dbReference type="Pfam" id="PF07992">
    <property type="entry name" value="Pyr_redox_2"/>
    <property type="match status" value="1"/>
</dbReference>
<dbReference type="InterPro" id="IPR023753">
    <property type="entry name" value="FAD/NAD-binding_dom"/>
</dbReference>
<dbReference type="GO" id="GO:0050661">
    <property type="term" value="F:NADP binding"/>
    <property type="evidence" value="ECO:0007669"/>
    <property type="project" value="UniProtKB-UniRule"/>
</dbReference>
<evidence type="ECO:0000256" key="5">
    <source>
        <dbReference type="HAMAP-Rule" id="MF_01685"/>
    </source>
</evidence>